<evidence type="ECO:0000259" key="1">
    <source>
        <dbReference type="SMART" id="SM00460"/>
    </source>
</evidence>
<dbReference type="InterPro" id="IPR002931">
    <property type="entry name" value="Transglutaminase-like"/>
</dbReference>
<dbReference type="RefSeq" id="WP_264327051.1">
    <property type="nucleotide sequence ID" value="NZ_JADEXQ010000094.1"/>
</dbReference>
<evidence type="ECO:0000313" key="2">
    <source>
        <dbReference type="EMBL" id="MBE9032233.1"/>
    </source>
</evidence>
<reference evidence="2" key="1">
    <citation type="submission" date="2020-10" db="EMBL/GenBank/DDBJ databases">
        <authorList>
            <person name="Castelo-Branco R."/>
            <person name="Eusebio N."/>
            <person name="Adriana R."/>
            <person name="Vieira A."/>
            <person name="Brugerolle De Fraissinette N."/>
            <person name="Rezende De Castro R."/>
            <person name="Schneider M.P."/>
            <person name="Vasconcelos V."/>
            <person name="Leao P.N."/>
        </authorList>
    </citation>
    <scope>NUCLEOTIDE SEQUENCE</scope>
    <source>
        <strain evidence="2">LEGE 11480</strain>
    </source>
</reference>
<dbReference type="Gene3D" id="3.10.620.30">
    <property type="match status" value="1"/>
</dbReference>
<comment type="caution">
    <text evidence="2">The sequence shown here is derived from an EMBL/GenBank/DDBJ whole genome shotgun (WGS) entry which is preliminary data.</text>
</comment>
<dbReference type="InterPro" id="IPR013589">
    <property type="entry name" value="Bac_transglu_N"/>
</dbReference>
<dbReference type="Proteomes" id="UP000625316">
    <property type="component" value="Unassembled WGS sequence"/>
</dbReference>
<dbReference type="PANTHER" id="PTHR33490:SF1">
    <property type="entry name" value="SLL1233 PROTEIN"/>
    <property type="match status" value="1"/>
</dbReference>
<protein>
    <submittedName>
        <fullName evidence="2">Transglutaminase family protein</fullName>
    </submittedName>
</protein>
<dbReference type="InterPro" id="IPR038765">
    <property type="entry name" value="Papain-like_cys_pep_sf"/>
</dbReference>
<dbReference type="AlphaFoldDB" id="A0A928VP70"/>
<name>A0A928VP70_9CYAN</name>
<organism evidence="2 3">
    <name type="scientific">Romeriopsis navalis LEGE 11480</name>
    <dbReference type="NCBI Taxonomy" id="2777977"/>
    <lineage>
        <taxon>Bacteria</taxon>
        <taxon>Bacillati</taxon>
        <taxon>Cyanobacteriota</taxon>
        <taxon>Cyanophyceae</taxon>
        <taxon>Leptolyngbyales</taxon>
        <taxon>Leptolyngbyaceae</taxon>
        <taxon>Romeriopsis</taxon>
        <taxon>Romeriopsis navalis</taxon>
    </lineage>
</organism>
<dbReference type="SMART" id="SM00460">
    <property type="entry name" value="TGc"/>
    <property type="match status" value="1"/>
</dbReference>
<sequence>MRYKIFHSTTYSYDRPVQLFPHIVRLRPRSDGWQTLQKFDIQITPEPITITHLNDLDGNVLTHMMFDPDSRTESLAVAITSQVETHVDNPFSYQLFPWALQLPFDYPSSLQSQLQPYLRLGQPIDPSAYELAQRLWGESGGTIQDFLFRLNNLIYRSCAQVVRESGQPWPPGLTWLKQSGSCRDYTVLFMEVCRAMGLACRFVSGYQEGDPDMTDRHLHAWPEVYLPGAGWRGYDPTHGLAVADQHIALVASVEPKYAGPIEGGVRSPDGPVQSTLSYKLQLDRLLD</sequence>
<dbReference type="SUPFAM" id="SSF54001">
    <property type="entry name" value="Cysteine proteinases"/>
    <property type="match status" value="1"/>
</dbReference>
<proteinExistence type="predicted"/>
<dbReference type="Pfam" id="PF08379">
    <property type="entry name" value="Bact_transglu_N"/>
    <property type="match status" value="1"/>
</dbReference>
<dbReference type="EMBL" id="JADEXQ010000094">
    <property type="protein sequence ID" value="MBE9032233.1"/>
    <property type="molecule type" value="Genomic_DNA"/>
</dbReference>
<gene>
    <name evidence="2" type="ORF">IQ266_21055</name>
</gene>
<keyword evidence="3" id="KW-1185">Reference proteome</keyword>
<feature type="domain" description="Transglutaminase-like" evidence="1">
    <location>
        <begin position="174"/>
        <end position="238"/>
    </location>
</feature>
<accession>A0A928VP70</accession>
<evidence type="ECO:0000313" key="3">
    <source>
        <dbReference type="Proteomes" id="UP000625316"/>
    </source>
</evidence>
<dbReference type="PANTHER" id="PTHR33490">
    <property type="entry name" value="BLR5614 PROTEIN-RELATED"/>
    <property type="match status" value="1"/>
</dbReference>
<dbReference type="Pfam" id="PF01841">
    <property type="entry name" value="Transglut_core"/>
    <property type="match status" value="1"/>
</dbReference>